<dbReference type="STRING" id="429009.Adeg_0530"/>
<organism evidence="3 4">
    <name type="scientific">Ammonifex degensii (strain DSM 10501 / KC4)</name>
    <dbReference type="NCBI Taxonomy" id="429009"/>
    <lineage>
        <taxon>Bacteria</taxon>
        <taxon>Bacillati</taxon>
        <taxon>Bacillota</taxon>
        <taxon>Clostridia</taxon>
        <taxon>Thermoanaerobacterales</taxon>
        <taxon>Thermoanaerobacteraceae</taxon>
        <taxon>Ammonifex</taxon>
    </lineage>
</organism>
<dbReference type="KEGG" id="adg:Adeg_0530"/>
<evidence type="ECO:0000313" key="4">
    <source>
        <dbReference type="Proteomes" id="UP000002620"/>
    </source>
</evidence>
<protein>
    <recommendedName>
        <fullName evidence="5">Transmembrane protein</fullName>
    </recommendedName>
</protein>
<reference evidence="3 4" key="1">
    <citation type="submission" date="2009-10" db="EMBL/GenBank/DDBJ databases">
        <title>Complete sequence of chromosome of Ammonifex degensii KC4.</title>
        <authorList>
            <consortium name="US DOE Joint Genome Institute"/>
            <person name="Kerfeld C."/>
            <person name="Goodner B."/>
            <person name="Huber H."/>
            <person name="Stetter K."/>
            <person name="Lucas S."/>
            <person name="Copeland A."/>
            <person name="Lapidus A."/>
            <person name="Glavina del Rio T."/>
            <person name="Dalin E."/>
            <person name="Tice H."/>
            <person name="Bruce D."/>
            <person name="Goodwin L."/>
            <person name="Pitluck S."/>
            <person name="Saunders E."/>
            <person name="Brettin T."/>
            <person name="Detter J.C."/>
            <person name="Han C."/>
            <person name="Larimer F."/>
            <person name="Land M."/>
            <person name="Hauser L."/>
            <person name="Kyrpides N."/>
            <person name="Ovchinnikova G."/>
            <person name="Richardson P."/>
        </authorList>
    </citation>
    <scope>NUCLEOTIDE SEQUENCE [LARGE SCALE GENOMIC DNA]</scope>
    <source>
        <strain evidence="4">DSM 10501 / KC4</strain>
    </source>
</reference>
<dbReference type="HOGENOM" id="CLU_068410_1_0_9"/>
<evidence type="ECO:0008006" key="5">
    <source>
        <dbReference type="Google" id="ProtNLM"/>
    </source>
</evidence>
<keyword evidence="1" id="KW-0812">Transmembrane</keyword>
<proteinExistence type="predicted"/>
<dbReference type="EMBL" id="CP001785">
    <property type="protein sequence ID" value="ACX51679.1"/>
    <property type="molecule type" value="Genomic_DNA"/>
</dbReference>
<dbReference type="InterPro" id="IPR019088">
    <property type="entry name" value="CHP02186-rel_TM"/>
</dbReference>
<evidence type="ECO:0000256" key="2">
    <source>
        <dbReference type="SAM" id="SignalP"/>
    </source>
</evidence>
<evidence type="ECO:0000256" key="1">
    <source>
        <dbReference type="SAM" id="Phobius"/>
    </source>
</evidence>
<feature type="signal peptide" evidence="2">
    <location>
        <begin position="1"/>
        <end position="24"/>
    </location>
</feature>
<keyword evidence="2" id="KW-0732">Signal</keyword>
<gene>
    <name evidence="3" type="ordered locus">Adeg_0530</name>
</gene>
<accession>C9RBQ2</accession>
<dbReference type="RefSeq" id="WP_015738557.1">
    <property type="nucleotide sequence ID" value="NC_013385.1"/>
</dbReference>
<evidence type="ECO:0000313" key="3">
    <source>
        <dbReference type="EMBL" id="ACX51679.1"/>
    </source>
</evidence>
<dbReference type="OrthoDB" id="1721463at2"/>
<keyword evidence="4" id="KW-1185">Reference proteome</keyword>
<dbReference type="Pfam" id="PF09608">
    <property type="entry name" value="Alph_Pro_TM"/>
    <property type="match status" value="1"/>
</dbReference>
<keyword evidence="1" id="KW-1133">Transmembrane helix</keyword>
<feature type="transmembrane region" description="Helical" evidence="1">
    <location>
        <begin position="227"/>
        <end position="250"/>
    </location>
</feature>
<dbReference type="eggNOG" id="ENOG5030YGC">
    <property type="taxonomic scope" value="Bacteria"/>
</dbReference>
<dbReference type="AlphaFoldDB" id="C9RBQ2"/>
<sequence length="265" mass="28903">MRRGLRLFSWLFLFLLGFALPAFALEVSPDKVGIGLNFAGDKVTVTGTLPAGCDVYVEVLSPPVKVPVNRLGHVGPFWLNKQKVEIKGVPKLYQVYTSCPLSQLPPALREELEGYQKAFRKAEVYDTTGEGKRLLDRQAALPFLQFLAQEYQSKGLYAIREGAVKVTDGHFQVTVDVPPGTPQGDIQVTAHFVKNGQVVGREATSFRVESRGLVRWLRVLAGTDGPVYGGLAVMLAIIAGLGVGMGFGLLDRLLSFGISRRTSRA</sequence>
<name>C9RBQ2_AMMDK</name>
<dbReference type="Proteomes" id="UP000002620">
    <property type="component" value="Chromosome"/>
</dbReference>
<feature type="chain" id="PRO_5003001152" description="Transmembrane protein" evidence="2">
    <location>
        <begin position="25"/>
        <end position="265"/>
    </location>
</feature>
<keyword evidence="1" id="KW-0472">Membrane</keyword>